<feature type="domain" description="HTH cro/C1-type" evidence="2">
    <location>
        <begin position="6"/>
        <end position="60"/>
    </location>
</feature>
<gene>
    <name evidence="3" type="ORF">AMD02_14490</name>
</gene>
<dbReference type="PATRIC" id="fig|136160.3.peg.3364"/>
<comment type="caution">
    <text evidence="3">The sequence shown here is derived from an EMBL/GenBank/DDBJ whole genome shotgun (WGS) entry which is preliminary data.</text>
</comment>
<keyword evidence="1" id="KW-0238">DNA-binding</keyword>
<dbReference type="SUPFAM" id="SSF47413">
    <property type="entry name" value="lambda repressor-like DNA-binding domains"/>
    <property type="match status" value="1"/>
</dbReference>
<dbReference type="PROSITE" id="PS50943">
    <property type="entry name" value="HTH_CROC1"/>
    <property type="match status" value="1"/>
</dbReference>
<evidence type="ECO:0000313" key="3">
    <source>
        <dbReference type="EMBL" id="KOO39921.1"/>
    </source>
</evidence>
<evidence type="ECO:0000259" key="2">
    <source>
        <dbReference type="PROSITE" id="PS50943"/>
    </source>
</evidence>
<dbReference type="CDD" id="cd00093">
    <property type="entry name" value="HTH_XRE"/>
    <property type="match status" value="1"/>
</dbReference>
<protein>
    <submittedName>
        <fullName evidence="3">XRE family transcriptional regulator</fullName>
    </submittedName>
</protein>
<dbReference type="GO" id="GO:0003677">
    <property type="term" value="F:DNA binding"/>
    <property type="evidence" value="ECO:0007669"/>
    <property type="project" value="UniProtKB-KW"/>
</dbReference>
<dbReference type="SMART" id="SM00530">
    <property type="entry name" value="HTH_XRE"/>
    <property type="match status" value="1"/>
</dbReference>
<accession>A0A0M0KM29</accession>
<dbReference type="Pfam" id="PF01381">
    <property type="entry name" value="HTH_3"/>
    <property type="match status" value="1"/>
</dbReference>
<dbReference type="PANTHER" id="PTHR46558">
    <property type="entry name" value="TRACRIPTIONAL REGULATORY PROTEIN-RELATED-RELATED"/>
    <property type="match status" value="1"/>
</dbReference>
<dbReference type="InterPro" id="IPR010982">
    <property type="entry name" value="Lambda_DNA-bd_dom_sf"/>
</dbReference>
<dbReference type="EMBL" id="LILD01000001">
    <property type="protein sequence ID" value="KOO39921.1"/>
    <property type="molecule type" value="Genomic_DNA"/>
</dbReference>
<proteinExistence type="predicted"/>
<sequence>MALEKLKEIRMNAGFTYQQVADQIGISKEYYWMIENGKRRLTYELAVKIAKVFKSSPDHIFLNSELTTSEQLSSISEHERRLAN</sequence>
<dbReference type="AlphaFoldDB" id="A0A0M0KM29"/>
<evidence type="ECO:0000256" key="1">
    <source>
        <dbReference type="ARBA" id="ARBA00023125"/>
    </source>
</evidence>
<dbReference type="InterPro" id="IPR001387">
    <property type="entry name" value="Cro/C1-type_HTH"/>
</dbReference>
<dbReference type="Gene3D" id="1.10.260.40">
    <property type="entry name" value="lambda repressor-like DNA-binding domains"/>
    <property type="match status" value="1"/>
</dbReference>
<dbReference type="PANTHER" id="PTHR46558:SF4">
    <property type="entry name" value="DNA-BIDING PHAGE PROTEIN"/>
    <property type="match status" value="1"/>
</dbReference>
<name>A0A0M0KM29_ALKHA</name>
<reference evidence="3" key="1">
    <citation type="submission" date="2015-08" db="EMBL/GenBank/DDBJ databases">
        <title>Complete DNA Sequence of Pseudomonas syringae pv. actinidiae, the Causal Agent of Kiwifruit Canker Disease.</title>
        <authorList>
            <person name="Rikkerink E.H.A."/>
            <person name="Fineran P.C."/>
        </authorList>
    </citation>
    <scope>NUCLEOTIDE SEQUENCE</scope>
    <source>
        <strain evidence="3">DSM 13666</strain>
    </source>
</reference>
<organism evidence="3">
    <name type="scientific">Halalkalibacterium halodurans</name>
    <name type="common">Bacillus halodurans</name>
    <dbReference type="NCBI Taxonomy" id="86665"/>
    <lineage>
        <taxon>Bacteria</taxon>
        <taxon>Bacillati</taxon>
        <taxon>Bacillota</taxon>
        <taxon>Bacilli</taxon>
        <taxon>Bacillales</taxon>
        <taxon>Bacillaceae</taxon>
        <taxon>Halalkalibacterium (ex Joshi et al. 2022)</taxon>
    </lineage>
</organism>
<dbReference type="RefSeq" id="WP_053431771.1">
    <property type="nucleotide sequence ID" value="NZ_LILD02000002.1"/>
</dbReference>